<dbReference type="EMBL" id="UINC01060270">
    <property type="protein sequence ID" value="SVB84606.1"/>
    <property type="molecule type" value="Genomic_DNA"/>
</dbReference>
<accession>A0A382HBF9</accession>
<organism evidence="1">
    <name type="scientific">marine metagenome</name>
    <dbReference type="NCBI Taxonomy" id="408172"/>
    <lineage>
        <taxon>unclassified sequences</taxon>
        <taxon>metagenomes</taxon>
        <taxon>ecological metagenomes</taxon>
    </lineage>
</organism>
<feature type="non-terminal residue" evidence="1">
    <location>
        <position position="1"/>
    </location>
</feature>
<gene>
    <name evidence="1" type="ORF">METZ01_LOCUS237460</name>
</gene>
<sequence>NLSHSPVTVATLGEGVSIGASADDSNSGLLHLELWYRIGGEDQLQGPYDLLSGDHTISGANVTTEGLSYFIEAADHAWNITTSPAEGAHDITVNIPGDGQLSNARWPSGVPAGKEVTNYQLISFPIIPDNGSAQAILEDDLGTYDNAIWRFYGYSGGGSYQEYPGVIVKPGFSYFLITTQEGITVDTDAGKTANTSEPFEVNLNSGDWTLIGNPFDFDIPMERITTNEGATLVGDPNAYSFSGDWRSASTLKPWDGIVYKSATANKLYIEPRSSMRLAREGSGGLEEGEWLVDISANNGFGTDNLNTVGVRYAAQDGYDPLDSYEPPMLPGSVSLRIPHDDWEEHNDIYTTDIRSVSEEGQVWDMEVVSGNPDFNTWLLFEGLETIPDDFEIFLIDRSTKTAQNLKWKPEYLFDVASPNSRKELRFVAGQKGFVQSNSAGVDLFPDEYSLSQNYPNPFNAQTSLTISLKDDA</sequence>
<name>A0A382HBF9_9ZZZZ</name>
<reference evidence="1" key="1">
    <citation type="submission" date="2018-05" db="EMBL/GenBank/DDBJ databases">
        <authorList>
            <person name="Lanie J.A."/>
            <person name="Ng W.-L."/>
            <person name="Kazmierczak K.M."/>
            <person name="Andrzejewski T.M."/>
            <person name="Davidsen T.M."/>
            <person name="Wayne K.J."/>
            <person name="Tettelin H."/>
            <person name="Glass J.I."/>
            <person name="Rusch D."/>
            <person name="Podicherti R."/>
            <person name="Tsui H.-C.T."/>
            <person name="Winkler M.E."/>
        </authorList>
    </citation>
    <scope>NUCLEOTIDE SEQUENCE</scope>
</reference>
<dbReference type="AlphaFoldDB" id="A0A382HBF9"/>
<feature type="non-terminal residue" evidence="1">
    <location>
        <position position="472"/>
    </location>
</feature>
<protein>
    <submittedName>
        <fullName evidence="1">Uncharacterized protein</fullName>
    </submittedName>
</protein>
<proteinExistence type="predicted"/>
<evidence type="ECO:0000313" key="1">
    <source>
        <dbReference type="EMBL" id="SVB84606.1"/>
    </source>
</evidence>